<feature type="repeat" description="TPR" evidence="3">
    <location>
        <begin position="498"/>
        <end position="531"/>
    </location>
</feature>
<evidence type="ECO:0000256" key="1">
    <source>
        <dbReference type="ARBA" id="ARBA00022737"/>
    </source>
</evidence>
<keyword evidence="2 3" id="KW-0802">TPR repeat</keyword>
<dbReference type="SUPFAM" id="SSF48452">
    <property type="entry name" value="TPR-like"/>
    <property type="match status" value="2"/>
</dbReference>
<evidence type="ECO:0000313" key="4">
    <source>
        <dbReference type="EMBL" id="SDW14324.1"/>
    </source>
</evidence>
<dbReference type="InterPro" id="IPR051012">
    <property type="entry name" value="CellSynth/LPSAsmb/PSIAsmb"/>
</dbReference>
<dbReference type="Proteomes" id="UP000198500">
    <property type="component" value="Unassembled WGS sequence"/>
</dbReference>
<dbReference type="SMART" id="SM00028">
    <property type="entry name" value="TPR"/>
    <property type="match status" value="5"/>
</dbReference>
<dbReference type="RefSeq" id="WP_092567650.1">
    <property type="nucleotide sequence ID" value="NZ_BMXH01000001.1"/>
</dbReference>
<keyword evidence="1" id="KW-0677">Repeat</keyword>
<dbReference type="Pfam" id="PF13424">
    <property type="entry name" value="TPR_12"/>
    <property type="match status" value="1"/>
</dbReference>
<dbReference type="AlphaFoldDB" id="A0A1H2R648"/>
<evidence type="ECO:0000313" key="5">
    <source>
        <dbReference type="Proteomes" id="UP000198500"/>
    </source>
</evidence>
<name>A0A1H2R648_9GAMM</name>
<dbReference type="PROSITE" id="PS50005">
    <property type="entry name" value="TPR"/>
    <property type="match status" value="1"/>
</dbReference>
<dbReference type="InterPro" id="IPR011990">
    <property type="entry name" value="TPR-like_helical_dom_sf"/>
</dbReference>
<dbReference type="InterPro" id="IPR019734">
    <property type="entry name" value="TPR_rpt"/>
</dbReference>
<accession>A0A1H2R648</accession>
<dbReference type="STRING" id="574349.SAMN05443545_101225"/>
<evidence type="ECO:0000256" key="3">
    <source>
        <dbReference type="PROSITE-ProRule" id="PRU00339"/>
    </source>
</evidence>
<organism evidence="4 5">
    <name type="scientific">Aidingimonas halophila</name>
    <dbReference type="NCBI Taxonomy" id="574349"/>
    <lineage>
        <taxon>Bacteria</taxon>
        <taxon>Pseudomonadati</taxon>
        <taxon>Pseudomonadota</taxon>
        <taxon>Gammaproteobacteria</taxon>
        <taxon>Oceanospirillales</taxon>
        <taxon>Halomonadaceae</taxon>
        <taxon>Aidingimonas</taxon>
    </lineage>
</organism>
<dbReference type="Gene3D" id="1.25.40.10">
    <property type="entry name" value="Tetratricopeptide repeat domain"/>
    <property type="match status" value="2"/>
</dbReference>
<dbReference type="PANTHER" id="PTHR45586">
    <property type="entry name" value="TPR REPEAT-CONTAINING PROTEIN PA4667"/>
    <property type="match status" value="1"/>
</dbReference>
<dbReference type="EMBL" id="FNNI01000001">
    <property type="protein sequence ID" value="SDW14324.1"/>
    <property type="molecule type" value="Genomic_DNA"/>
</dbReference>
<evidence type="ECO:0000256" key="2">
    <source>
        <dbReference type="ARBA" id="ARBA00022803"/>
    </source>
</evidence>
<sequence>MRVSLSLFALGFTSLVTLTGCEGLVTKPANVNSSDDPMAGAPPIEKGLDADGLSTLLTAEFAGQRGDYRRASRDYLEVAGRYDSIPLIERAALAARFADDRELLETITERWQQLAPEAEAPIRLLGSLALQRGDWEAALAQRLALVERGGQGELTDFADMAIDRGAPLEPLLTQLHRYLDERDQSQRAQYPDIVLATAQLEAANGDHESARTRLEALADDSPEMPELWLARSNIALETERPAEAKEAAQQGLDLAPDDDRFILLLAQSELMLGNPDRAEVQTSTLLERHPDNDDLRLAVAQLYLDENLTEPARRLLLPMTDRDTPPPRAFMLLGRIAAETGETDNALLYFRQVPPGEHFLQSRQLAAQTLIDHDRLEQAREFLHIERLRHEEQAADLIALEVELLDQEGLEEDADQLLNQAVEADPDSADLRYVRAMRSFNNDDLDAMERDLKQVIDNDPDNATALNALGYTLTDMTERHEEARELIERAHELEPDNPAILDSMGWVYYKLGQHERALPYLRRAYAAMPDQEVAAHLIEVLWVLDKRDEARELLQESQERFDSRPLIEDLLERRPDLIQ</sequence>
<dbReference type="OrthoDB" id="9766710at2"/>
<keyword evidence="5" id="KW-1185">Reference proteome</keyword>
<dbReference type="PANTHER" id="PTHR45586:SF1">
    <property type="entry name" value="LIPOPOLYSACCHARIDE ASSEMBLY PROTEIN B"/>
    <property type="match status" value="1"/>
</dbReference>
<gene>
    <name evidence="4" type="ORF">SAMN05443545_101225</name>
</gene>
<protein>
    <submittedName>
        <fullName evidence="4">Flp pilus assembly protein TadD, contains TPR repeats</fullName>
    </submittedName>
</protein>
<dbReference type="Pfam" id="PF13432">
    <property type="entry name" value="TPR_16"/>
    <property type="match status" value="1"/>
</dbReference>
<proteinExistence type="predicted"/>
<dbReference type="PROSITE" id="PS51257">
    <property type="entry name" value="PROKAR_LIPOPROTEIN"/>
    <property type="match status" value="1"/>
</dbReference>
<reference evidence="4 5" key="1">
    <citation type="submission" date="2016-10" db="EMBL/GenBank/DDBJ databases">
        <authorList>
            <person name="de Groot N.N."/>
        </authorList>
    </citation>
    <scope>NUCLEOTIDE SEQUENCE [LARGE SCALE GENOMIC DNA]</scope>
    <source>
        <strain evidence="4 5">DSM 19219</strain>
    </source>
</reference>